<keyword evidence="5 8" id="KW-0472">Membrane</keyword>
<keyword evidence="2" id="KW-1003">Cell membrane</keyword>
<evidence type="ECO:0000259" key="10">
    <source>
        <dbReference type="Pfam" id="PF01618"/>
    </source>
</evidence>
<evidence type="ECO:0000256" key="9">
    <source>
        <dbReference type="SAM" id="SignalP"/>
    </source>
</evidence>
<feature type="transmembrane region" description="Helical" evidence="8">
    <location>
        <begin position="398"/>
        <end position="423"/>
    </location>
</feature>
<dbReference type="Pfam" id="PF01618">
    <property type="entry name" value="MotA_ExbB"/>
    <property type="match status" value="1"/>
</dbReference>
<feature type="transmembrane region" description="Helical" evidence="8">
    <location>
        <begin position="254"/>
        <end position="274"/>
    </location>
</feature>
<keyword evidence="3 8" id="KW-0812">Transmembrane</keyword>
<keyword evidence="6" id="KW-0813">Transport</keyword>
<reference evidence="11 12" key="1">
    <citation type="journal article" date="2019" name="Int. J. Syst. Evol. Microbiol.">
        <title>The Global Catalogue of Microorganisms (GCM) 10K type strain sequencing project: providing services to taxonomists for standard genome sequencing and annotation.</title>
        <authorList>
            <consortium name="The Broad Institute Genomics Platform"/>
            <consortium name="The Broad Institute Genome Sequencing Center for Infectious Disease"/>
            <person name="Wu L."/>
            <person name="Ma J."/>
        </authorList>
    </citation>
    <scope>NUCLEOTIDE SEQUENCE [LARGE SCALE GENOMIC DNA]</scope>
    <source>
        <strain evidence="11 12">JCM 15608</strain>
    </source>
</reference>
<dbReference type="InterPro" id="IPR002898">
    <property type="entry name" value="MotA_ExbB_proton_chnl"/>
</dbReference>
<evidence type="ECO:0000256" key="7">
    <source>
        <dbReference type="SAM" id="Coils"/>
    </source>
</evidence>
<protein>
    <submittedName>
        <fullName evidence="11">MotA/TolQ/ExbB proton channel family protein</fullName>
    </submittedName>
</protein>
<comment type="caution">
    <text evidence="11">The sequence shown here is derived from an EMBL/GenBank/DDBJ whole genome shotgun (WGS) entry which is preliminary data.</text>
</comment>
<evidence type="ECO:0000256" key="1">
    <source>
        <dbReference type="ARBA" id="ARBA00004651"/>
    </source>
</evidence>
<evidence type="ECO:0000313" key="11">
    <source>
        <dbReference type="EMBL" id="GAA0817362.1"/>
    </source>
</evidence>
<organism evidence="11 12">
    <name type="scientific">Colwellia asteriadis</name>
    <dbReference type="NCBI Taxonomy" id="517723"/>
    <lineage>
        <taxon>Bacteria</taxon>
        <taxon>Pseudomonadati</taxon>
        <taxon>Pseudomonadota</taxon>
        <taxon>Gammaproteobacteria</taxon>
        <taxon>Alteromonadales</taxon>
        <taxon>Colwelliaceae</taxon>
        <taxon>Colwellia</taxon>
    </lineage>
</organism>
<feature type="chain" id="PRO_5046334013" evidence="9">
    <location>
        <begin position="21"/>
        <end position="448"/>
    </location>
</feature>
<proteinExistence type="inferred from homology"/>
<evidence type="ECO:0000313" key="12">
    <source>
        <dbReference type="Proteomes" id="UP001500021"/>
    </source>
</evidence>
<keyword evidence="9" id="KW-0732">Signal</keyword>
<evidence type="ECO:0000256" key="4">
    <source>
        <dbReference type="ARBA" id="ARBA00022989"/>
    </source>
</evidence>
<dbReference type="EMBL" id="BAAAFA010000006">
    <property type="protein sequence ID" value="GAA0817362.1"/>
    <property type="molecule type" value="Genomic_DNA"/>
</dbReference>
<gene>
    <name evidence="11" type="ORF">GCM10009111_18450</name>
</gene>
<keyword evidence="12" id="KW-1185">Reference proteome</keyword>
<evidence type="ECO:0000256" key="6">
    <source>
        <dbReference type="RuleBase" id="RU004057"/>
    </source>
</evidence>
<name>A0ABN1L702_9GAMM</name>
<keyword evidence="6" id="KW-0653">Protein transport</keyword>
<dbReference type="PANTHER" id="PTHR30625:SF11">
    <property type="entry name" value="MOTA_TOLQ_EXBB PROTON CHANNEL DOMAIN-CONTAINING PROTEIN"/>
    <property type="match status" value="1"/>
</dbReference>
<dbReference type="InterPro" id="IPR050790">
    <property type="entry name" value="ExbB/TolQ_transport"/>
</dbReference>
<evidence type="ECO:0000256" key="2">
    <source>
        <dbReference type="ARBA" id="ARBA00022475"/>
    </source>
</evidence>
<keyword evidence="4 8" id="KW-1133">Transmembrane helix</keyword>
<feature type="signal peptide" evidence="9">
    <location>
        <begin position="1"/>
        <end position="20"/>
    </location>
</feature>
<dbReference type="RefSeq" id="WP_343817206.1">
    <property type="nucleotide sequence ID" value="NZ_BAAAFA010000006.1"/>
</dbReference>
<evidence type="ECO:0000256" key="3">
    <source>
        <dbReference type="ARBA" id="ARBA00022692"/>
    </source>
</evidence>
<evidence type="ECO:0000256" key="8">
    <source>
        <dbReference type="SAM" id="Phobius"/>
    </source>
</evidence>
<accession>A0ABN1L702</accession>
<comment type="similarity">
    <text evidence="6">Belongs to the exbB/tolQ family.</text>
</comment>
<feature type="transmembrane region" description="Helical" evidence="8">
    <location>
        <begin position="353"/>
        <end position="378"/>
    </location>
</feature>
<dbReference type="PANTHER" id="PTHR30625">
    <property type="entry name" value="PROTEIN TOLQ"/>
    <property type="match status" value="1"/>
</dbReference>
<dbReference type="Proteomes" id="UP001500021">
    <property type="component" value="Unassembled WGS sequence"/>
</dbReference>
<sequence length="448" mass="48962">MTKKIILTTMLMALSISAFAATEDNSKVINDLLSDIKSAQSKLESSQKKLTKSREKLAVQVREQEQLVAKLREKSAVSQRLQDEKTLSLQQLQNRLKTWTEQKQYQQNILSRFNHNMAQQPFSTQAAPEEKLAWLTEHLNGIDNRINPTWQSKKVVMPNGELNTAKVLALGPVKVFANEASNTAGFVSMIDSDNVSEPNSALLKAELVLATDESAGLFALMNTGSGTISFDPTLTRAFKINSQKETIIDHIGKGGIWIFPIVAFGVFALIIALLKAIQFVRLPSLIPAFNERFAQLEKITNAEDKIAAQQSLFAQAQGMQAKLIEIALNTEIGQKRDDRLFSNLLGSKHKLEYWLGAIAITAAVSPLLGLLGTVSGMIETFKLMTLFGAGDPAAVSGGISQALVTTELGLVVAIPALLLHALLSRRVKTYYGALESCGVNLSQLNNDK</sequence>
<comment type="subcellular location">
    <subcellularLocation>
        <location evidence="1">Cell membrane</location>
        <topology evidence="1">Multi-pass membrane protein</topology>
    </subcellularLocation>
    <subcellularLocation>
        <location evidence="6">Membrane</location>
        <topology evidence="6">Multi-pass membrane protein</topology>
    </subcellularLocation>
</comment>
<keyword evidence="7" id="KW-0175">Coiled coil</keyword>
<feature type="domain" description="MotA/TolQ/ExbB proton channel" evidence="10">
    <location>
        <begin position="338"/>
        <end position="431"/>
    </location>
</feature>
<feature type="coiled-coil region" evidence="7">
    <location>
        <begin position="29"/>
        <end position="109"/>
    </location>
</feature>
<evidence type="ECO:0000256" key="5">
    <source>
        <dbReference type="ARBA" id="ARBA00023136"/>
    </source>
</evidence>